<protein>
    <recommendedName>
        <fullName evidence="1">DUF1846 domain-containing protein</fullName>
    </recommendedName>
</protein>
<reference evidence="3" key="1">
    <citation type="submission" date="2017-09" db="EMBL/GenBank/DDBJ databases">
        <title>Depth-based differentiation of microbial function through sediment-hosted aquifers and enrichment of novel symbionts in the deep terrestrial subsurface.</title>
        <authorList>
            <person name="Probst A.J."/>
            <person name="Ladd B."/>
            <person name="Jarett J.K."/>
            <person name="Geller-Mcgrath D.E."/>
            <person name="Sieber C.M.K."/>
            <person name="Emerson J.B."/>
            <person name="Anantharaman K."/>
            <person name="Thomas B.C."/>
            <person name="Malmstrom R."/>
            <person name="Stieglmeier M."/>
            <person name="Klingl A."/>
            <person name="Woyke T."/>
            <person name="Ryan C.M."/>
            <person name="Banfield J.F."/>
        </authorList>
    </citation>
    <scope>NUCLEOTIDE SEQUENCE [LARGE SCALE GENOMIC DNA]</scope>
</reference>
<sequence>KRKAIRKKDKIDFYCGAALQINGIIEQGKNSSLLHAESAAIINVIKKLSKIPEKIDLLPKQIIQNIARMKGNLKERTTSLSVEETLVALAIASTMNPATALCIKNLSKLDGTDMHTTHMPSQGDEEGIRELGINLTTDALMLNELYFRR</sequence>
<dbReference type="InterPro" id="IPR048441">
    <property type="entry name" value="DUF1846_C"/>
</dbReference>
<evidence type="ECO:0000313" key="2">
    <source>
        <dbReference type="EMBL" id="PIW33997.1"/>
    </source>
</evidence>
<proteinExistence type="predicted"/>
<feature type="non-terminal residue" evidence="2">
    <location>
        <position position="1"/>
    </location>
</feature>
<organism evidence="2 3">
    <name type="scientific">bacterium (Candidatus Ratteibacteria) CG15_BIG_FIL_POST_REV_8_21_14_020_41_12</name>
    <dbReference type="NCBI Taxonomy" id="2014291"/>
    <lineage>
        <taxon>Bacteria</taxon>
        <taxon>Candidatus Ratteibacteria</taxon>
    </lineage>
</organism>
<dbReference type="Proteomes" id="UP000230025">
    <property type="component" value="Unassembled WGS sequence"/>
</dbReference>
<dbReference type="Pfam" id="PF20921">
    <property type="entry name" value="DUF1846_C"/>
    <property type="match status" value="1"/>
</dbReference>
<gene>
    <name evidence="2" type="ORF">COW28_01610</name>
</gene>
<name>A0A2M7GZT6_9BACT</name>
<evidence type="ECO:0000259" key="1">
    <source>
        <dbReference type="Pfam" id="PF20921"/>
    </source>
</evidence>
<accession>A0A2M7GZT6</accession>
<evidence type="ECO:0000313" key="3">
    <source>
        <dbReference type="Proteomes" id="UP000230025"/>
    </source>
</evidence>
<comment type="caution">
    <text evidence="2">The sequence shown here is derived from an EMBL/GenBank/DDBJ whole genome shotgun (WGS) entry which is preliminary data.</text>
</comment>
<dbReference type="AlphaFoldDB" id="A0A2M7GZT6"/>
<feature type="domain" description="DUF1846" evidence="1">
    <location>
        <begin position="16"/>
        <end position="140"/>
    </location>
</feature>
<dbReference type="Gene3D" id="3.40.140.40">
    <property type="entry name" value="Domain of unknown function (DUF1846), C-terminal subdomain"/>
    <property type="match status" value="1"/>
</dbReference>
<dbReference type="EMBL" id="PFFY01000071">
    <property type="protein sequence ID" value="PIW33997.1"/>
    <property type="molecule type" value="Genomic_DNA"/>
</dbReference>